<organism evidence="2 3">
    <name type="scientific">Hymenobacter jejuensis</name>
    <dbReference type="NCBI Taxonomy" id="2502781"/>
    <lineage>
        <taxon>Bacteria</taxon>
        <taxon>Pseudomonadati</taxon>
        <taxon>Bacteroidota</taxon>
        <taxon>Cytophagia</taxon>
        <taxon>Cytophagales</taxon>
        <taxon>Hymenobacteraceae</taxon>
        <taxon>Hymenobacter</taxon>
    </lineage>
</organism>
<dbReference type="SUPFAM" id="SSF56281">
    <property type="entry name" value="Metallo-hydrolase/oxidoreductase"/>
    <property type="match status" value="1"/>
</dbReference>
<dbReference type="InterPro" id="IPR024884">
    <property type="entry name" value="NAPE-PLD"/>
</dbReference>
<keyword evidence="3" id="KW-1185">Reference proteome</keyword>
<reference evidence="2 3" key="1">
    <citation type="submission" date="2019-06" db="EMBL/GenBank/DDBJ databases">
        <authorList>
            <person name="Srinivasan S."/>
        </authorList>
    </citation>
    <scope>NUCLEOTIDE SEQUENCE [LARGE SCALE GENOMIC DNA]</scope>
    <source>
        <strain evidence="2 3">17J68-5</strain>
    </source>
</reference>
<dbReference type="PANTHER" id="PTHR15032:SF4">
    <property type="entry name" value="N-ACYL-PHOSPHATIDYLETHANOLAMINE-HYDROLYZING PHOSPHOLIPASE D"/>
    <property type="match status" value="1"/>
</dbReference>
<dbReference type="InterPro" id="IPR001279">
    <property type="entry name" value="Metallo-B-lactamas"/>
</dbReference>
<dbReference type="EMBL" id="CP040896">
    <property type="protein sequence ID" value="QDA60130.1"/>
    <property type="molecule type" value="Genomic_DNA"/>
</dbReference>
<dbReference type="AlphaFoldDB" id="A0A5B7ZYS1"/>
<dbReference type="PIRSF" id="PIRSF038896">
    <property type="entry name" value="NAPE-PLD"/>
    <property type="match status" value="1"/>
</dbReference>
<dbReference type="Gene3D" id="3.60.15.10">
    <property type="entry name" value="Ribonuclease Z/Hydroxyacylglutathione hydrolase-like"/>
    <property type="match status" value="1"/>
</dbReference>
<evidence type="ECO:0000259" key="1">
    <source>
        <dbReference type="Pfam" id="PF12706"/>
    </source>
</evidence>
<protein>
    <submittedName>
        <fullName evidence="2">MBL fold metallo-hydrolase</fullName>
    </submittedName>
</protein>
<gene>
    <name evidence="2" type="ORF">FHG12_08415</name>
</gene>
<dbReference type="Pfam" id="PF12706">
    <property type="entry name" value="Lactamase_B_2"/>
    <property type="match status" value="1"/>
</dbReference>
<accession>A0A5B7ZYS1</accession>
<dbReference type="OrthoDB" id="9805728at2"/>
<name>A0A5B7ZYS1_9BACT</name>
<dbReference type="KEGG" id="hyj:FHG12_08415"/>
<dbReference type="GO" id="GO:0005737">
    <property type="term" value="C:cytoplasm"/>
    <property type="evidence" value="ECO:0007669"/>
    <property type="project" value="TreeGrafter"/>
</dbReference>
<dbReference type="Proteomes" id="UP000305398">
    <property type="component" value="Chromosome"/>
</dbReference>
<dbReference type="RefSeq" id="WP_139515308.1">
    <property type="nucleotide sequence ID" value="NZ_CP040896.1"/>
</dbReference>
<feature type="domain" description="Metallo-beta-lactamase" evidence="1">
    <location>
        <begin position="116"/>
        <end position="311"/>
    </location>
</feature>
<evidence type="ECO:0000313" key="3">
    <source>
        <dbReference type="Proteomes" id="UP000305398"/>
    </source>
</evidence>
<sequence length="363" mass="40569">MFWLLVVVIILVGGVLYFLRQPPFGAAPSGARLARIAQSPNYRNGKFQNLSPTPDLAEGVSYARVMRQFFFEKSARSAPAALLPSRKTDLRQLSSAENVIVWLGHSSYFLQLDGKRILVDPVLSGSASPLPFGTRSFAGSDVYTVADLPPIDYLFISHDHWDHLDYATVKQLQPSVKQAITGLGTGAHLERWGYNPKQVVELDWYETHVLAAGFVVRATPARHFSGRSLSRNRALWISFVLQTPSQRIYLGGDSGYDTHFKAIGDAYGPFDLAILECGQYNQSWKYIHMMPEEVVQAAFDLRARVLLPVHWAKFTLALHAWDEPIQRVTAEATRLHLPVLHPLIGEAVKLQEAAPPVAWWNGL</sequence>
<dbReference type="PANTHER" id="PTHR15032">
    <property type="entry name" value="N-ACYL-PHOSPHATIDYLETHANOLAMINE-HYDROLYZING PHOSPHOLIPASE D"/>
    <property type="match status" value="1"/>
</dbReference>
<proteinExistence type="predicted"/>
<keyword evidence="2" id="KW-0378">Hydrolase</keyword>
<evidence type="ECO:0000313" key="2">
    <source>
        <dbReference type="EMBL" id="QDA60130.1"/>
    </source>
</evidence>
<dbReference type="GO" id="GO:0008270">
    <property type="term" value="F:zinc ion binding"/>
    <property type="evidence" value="ECO:0007669"/>
    <property type="project" value="InterPro"/>
</dbReference>
<dbReference type="InterPro" id="IPR036866">
    <property type="entry name" value="RibonucZ/Hydroxyglut_hydro"/>
</dbReference>
<dbReference type="GO" id="GO:0070290">
    <property type="term" value="F:N-acylphosphatidylethanolamine-specific phospholipase D activity"/>
    <property type="evidence" value="ECO:0007669"/>
    <property type="project" value="InterPro"/>
</dbReference>